<feature type="region of interest" description="Disordered" evidence="1">
    <location>
        <begin position="145"/>
        <end position="204"/>
    </location>
</feature>
<feature type="compositionally biased region" description="Basic and acidic residues" evidence="1">
    <location>
        <begin position="194"/>
        <end position="204"/>
    </location>
</feature>
<dbReference type="AlphaFoldDB" id="A0AAN6N9X1"/>
<feature type="compositionally biased region" description="Gly residues" evidence="1">
    <location>
        <begin position="111"/>
        <end position="120"/>
    </location>
</feature>
<keyword evidence="4" id="KW-1185">Reference proteome</keyword>
<evidence type="ECO:0000256" key="1">
    <source>
        <dbReference type="SAM" id="MobiDB-lite"/>
    </source>
</evidence>
<comment type="caution">
    <text evidence="3">The sequence shown here is derived from an EMBL/GenBank/DDBJ whole genome shotgun (WGS) entry which is preliminary data.</text>
</comment>
<evidence type="ECO:0000313" key="4">
    <source>
        <dbReference type="Proteomes" id="UP001303473"/>
    </source>
</evidence>
<feature type="signal peptide" evidence="2">
    <location>
        <begin position="1"/>
        <end position="19"/>
    </location>
</feature>
<dbReference type="EMBL" id="MU853779">
    <property type="protein sequence ID" value="KAK3941851.1"/>
    <property type="molecule type" value="Genomic_DNA"/>
</dbReference>
<feature type="region of interest" description="Disordered" evidence="1">
    <location>
        <begin position="24"/>
        <end position="54"/>
    </location>
</feature>
<proteinExistence type="predicted"/>
<feature type="compositionally biased region" description="Low complexity" evidence="1">
    <location>
        <begin position="24"/>
        <end position="36"/>
    </location>
</feature>
<evidence type="ECO:0000313" key="3">
    <source>
        <dbReference type="EMBL" id="KAK3941851.1"/>
    </source>
</evidence>
<reference evidence="4" key="1">
    <citation type="journal article" date="2023" name="Mol. Phylogenet. Evol.">
        <title>Genome-scale phylogeny and comparative genomics of the fungal order Sordariales.</title>
        <authorList>
            <person name="Hensen N."/>
            <person name="Bonometti L."/>
            <person name="Westerberg I."/>
            <person name="Brannstrom I.O."/>
            <person name="Guillou S."/>
            <person name="Cros-Aarteil S."/>
            <person name="Calhoun S."/>
            <person name="Haridas S."/>
            <person name="Kuo A."/>
            <person name="Mondo S."/>
            <person name="Pangilinan J."/>
            <person name="Riley R."/>
            <person name="LaButti K."/>
            <person name="Andreopoulos B."/>
            <person name="Lipzen A."/>
            <person name="Chen C."/>
            <person name="Yan M."/>
            <person name="Daum C."/>
            <person name="Ng V."/>
            <person name="Clum A."/>
            <person name="Steindorff A."/>
            <person name="Ohm R.A."/>
            <person name="Martin F."/>
            <person name="Silar P."/>
            <person name="Natvig D.O."/>
            <person name="Lalanne C."/>
            <person name="Gautier V."/>
            <person name="Ament-Velasquez S.L."/>
            <person name="Kruys A."/>
            <person name="Hutchinson M.I."/>
            <person name="Powell A.J."/>
            <person name="Barry K."/>
            <person name="Miller A.N."/>
            <person name="Grigoriev I.V."/>
            <person name="Debuchy R."/>
            <person name="Gladieux P."/>
            <person name="Hiltunen Thoren M."/>
            <person name="Johannesson H."/>
        </authorList>
    </citation>
    <scope>NUCLEOTIDE SEQUENCE [LARGE SCALE GENOMIC DNA]</scope>
    <source>
        <strain evidence="4">CBS 340.73</strain>
    </source>
</reference>
<evidence type="ECO:0000256" key="2">
    <source>
        <dbReference type="SAM" id="SignalP"/>
    </source>
</evidence>
<protein>
    <submittedName>
        <fullName evidence="3">Uncharacterized protein</fullName>
    </submittedName>
</protein>
<keyword evidence="2" id="KW-0732">Signal</keyword>
<name>A0AAN6N9X1_9PEZI</name>
<accession>A0AAN6N9X1</accession>
<feature type="region of interest" description="Disordered" evidence="1">
    <location>
        <begin position="87"/>
        <end position="132"/>
    </location>
</feature>
<feature type="compositionally biased region" description="Low complexity" evidence="1">
    <location>
        <begin position="97"/>
        <end position="110"/>
    </location>
</feature>
<sequence>MKFSSAILLLSALVATSIAQDTTTDSATDLTTSTKAGKGGGAKTTATDAAATDTGAAATDTATAATTKAAGGAGGAATDTATATTTKAAGGAGGGTKSNSTATAKSSGVAKGTGGGGTGTKGNSTATGSAGQPIVTVSDATHGIRGVGLSSGGGVTLDTRETLPQDTPLKPTRHISEPSGPAPLKRVPPSKNGWSKERKSQKTI</sequence>
<dbReference type="Proteomes" id="UP001303473">
    <property type="component" value="Unassembled WGS sequence"/>
</dbReference>
<feature type="chain" id="PRO_5042886978" evidence="2">
    <location>
        <begin position="20"/>
        <end position="204"/>
    </location>
</feature>
<gene>
    <name evidence="3" type="ORF">QBC46DRAFT_406914</name>
</gene>
<feature type="compositionally biased region" description="Low complexity" evidence="1">
    <location>
        <begin position="121"/>
        <end position="131"/>
    </location>
</feature>
<organism evidence="3 4">
    <name type="scientific">Diplogelasinospora grovesii</name>
    <dbReference type="NCBI Taxonomy" id="303347"/>
    <lineage>
        <taxon>Eukaryota</taxon>
        <taxon>Fungi</taxon>
        <taxon>Dikarya</taxon>
        <taxon>Ascomycota</taxon>
        <taxon>Pezizomycotina</taxon>
        <taxon>Sordariomycetes</taxon>
        <taxon>Sordariomycetidae</taxon>
        <taxon>Sordariales</taxon>
        <taxon>Diplogelasinosporaceae</taxon>
        <taxon>Diplogelasinospora</taxon>
    </lineage>
</organism>
<feature type="compositionally biased region" description="Low complexity" evidence="1">
    <location>
        <begin position="43"/>
        <end position="54"/>
    </location>
</feature>
<feature type="compositionally biased region" description="Gly residues" evidence="1">
    <location>
        <begin position="145"/>
        <end position="155"/>
    </location>
</feature>